<protein>
    <recommendedName>
        <fullName evidence="2">EF-hand domain-containing protein</fullName>
    </recommendedName>
</protein>
<accession>A0A7J5ZC19</accession>
<proteinExistence type="predicted"/>
<name>A0A7J5ZC19_DISMA</name>
<dbReference type="PANTHER" id="PTHR35538:SF6">
    <property type="entry name" value="EF-HAND DOMAIN-CONTAINING PROTEIN"/>
    <property type="match status" value="1"/>
</dbReference>
<gene>
    <name evidence="3" type="ORF">F7725_021734</name>
</gene>
<comment type="caution">
    <text evidence="3">The sequence shown here is derived from an EMBL/GenBank/DDBJ whole genome shotgun (WGS) entry which is preliminary data.</text>
</comment>
<feature type="domain" description="EF-hand" evidence="2">
    <location>
        <begin position="142"/>
        <end position="177"/>
    </location>
</feature>
<dbReference type="SUPFAM" id="SSF47473">
    <property type="entry name" value="EF-hand"/>
    <property type="match status" value="1"/>
</dbReference>
<evidence type="ECO:0000256" key="1">
    <source>
        <dbReference type="SAM" id="MobiDB-lite"/>
    </source>
</evidence>
<reference evidence="3 4" key="1">
    <citation type="submission" date="2020-03" db="EMBL/GenBank/DDBJ databases">
        <title>Dissostichus mawsoni Genome sequencing and assembly.</title>
        <authorList>
            <person name="Park H."/>
        </authorList>
    </citation>
    <scope>NUCLEOTIDE SEQUENCE [LARGE SCALE GENOMIC DNA]</scope>
    <source>
        <strain evidence="3">DM0001</strain>
        <tissue evidence="3">Muscle</tissue>
    </source>
</reference>
<dbReference type="OrthoDB" id="2121618at2759"/>
<organism evidence="3 4">
    <name type="scientific">Dissostichus mawsoni</name>
    <name type="common">Antarctic cod</name>
    <dbReference type="NCBI Taxonomy" id="36200"/>
    <lineage>
        <taxon>Eukaryota</taxon>
        <taxon>Metazoa</taxon>
        <taxon>Chordata</taxon>
        <taxon>Craniata</taxon>
        <taxon>Vertebrata</taxon>
        <taxon>Euteleostomi</taxon>
        <taxon>Actinopterygii</taxon>
        <taxon>Neopterygii</taxon>
        <taxon>Teleostei</taxon>
        <taxon>Neoteleostei</taxon>
        <taxon>Acanthomorphata</taxon>
        <taxon>Eupercaria</taxon>
        <taxon>Perciformes</taxon>
        <taxon>Notothenioidei</taxon>
        <taxon>Nototheniidae</taxon>
        <taxon>Dissostichus</taxon>
    </lineage>
</organism>
<evidence type="ECO:0000313" key="4">
    <source>
        <dbReference type="Proteomes" id="UP000518266"/>
    </source>
</evidence>
<dbReference type="Proteomes" id="UP000518266">
    <property type="component" value="Unassembled WGS sequence"/>
</dbReference>
<dbReference type="PROSITE" id="PS50222">
    <property type="entry name" value="EF_HAND_2"/>
    <property type="match status" value="1"/>
</dbReference>
<keyword evidence="4" id="KW-1185">Reference proteome</keyword>
<dbReference type="GO" id="GO:0005509">
    <property type="term" value="F:calcium ion binding"/>
    <property type="evidence" value="ECO:0007669"/>
    <property type="project" value="InterPro"/>
</dbReference>
<dbReference type="EMBL" id="JAAKFY010000003">
    <property type="protein sequence ID" value="KAF3859335.1"/>
    <property type="molecule type" value="Genomic_DNA"/>
</dbReference>
<dbReference type="AlphaFoldDB" id="A0A7J5ZC19"/>
<evidence type="ECO:0000259" key="2">
    <source>
        <dbReference type="PROSITE" id="PS50222"/>
    </source>
</evidence>
<dbReference type="PANTHER" id="PTHR35538">
    <property type="entry name" value="LIG_CHAN-GLU_BD DOMAIN-CONTAINING PROTEIN"/>
    <property type="match status" value="1"/>
</dbReference>
<evidence type="ECO:0000313" key="3">
    <source>
        <dbReference type="EMBL" id="KAF3859335.1"/>
    </source>
</evidence>
<dbReference type="InterPro" id="IPR002048">
    <property type="entry name" value="EF_hand_dom"/>
</dbReference>
<sequence>MTVGCDSGNLGSLSRVQLLLLDRPEPETLLSPFPQEEELSPWQDWESPGKQIGSDEGGPMEEESNYPGRGEQVEYSDGGRRPGSLDNRIEEIHRRMEEKKTKVLSILSKLQDETPHQQSSNKGRSNFEDFDFLAKYCIFSQEKLAEYKRAFEAEDSDGDGYLSCLQVLLALKNIIPPELLSDKEEIYVYRVPEFMRSQITNMDFRSLEVRLFKAKQLFLFLLEEQHGDAGALQGFISTEQLLLELKAGGIHLEQEEAIRLELKSTPPLDLLDFLAHLPLFMLIHKSVIANPLDDSSNL</sequence>
<feature type="region of interest" description="Disordered" evidence="1">
    <location>
        <begin position="27"/>
        <end position="85"/>
    </location>
</feature>
<dbReference type="InterPro" id="IPR011992">
    <property type="entry name" value="EF-hand-dom_pair"/>
</dbReference>